<evidence type="ECO:0000256" key="3">
    <source>
        <dbReference type="ARBA" id="ARBA00022448"/>
    </source>
</evidence>
<keyword evidence="7" id="KW-0972">Capsule biogenesis/degradation</keyword>
<dbReference type="GO" id="GO:0015920">
    <property type="term" value="P:lipopolysaccharide transport"/>
    <property type="evidence" value="ECO:0007669"/>
    <property type="project" value="TreeGrafter"/>
</dbReference>
<dbReference type="InterPro" id="IPR013525">
    <property type="entry name" value="ABC2_TM"/>
</dbReference>
<evidence type="ECO:0000256" key="8">
    <source>
        <dbReference type="ARBA" id="ARBA00022989"/>
    </source>
</evidence>
<evidence type="ECO:0000256" key="1">
    <source>
        <dbReference type="ARBA" id="ARBA00004651"/>
    </source>
</evidence>
<proteinExistence type="inferred from homology"/>
<keyword evidence="3 11" id="KW-0813">Transport</keyword>
<sequence>MRTPWQVTRSAWYAMFMREAVARTMADRMAWFWMLAEPIAMVLIMIAVRTIAMGKGKIVPGAEFVPWLVVGLFGFTLFRENMMRALGAVSANNSLFAYRQIKPVDTVLVRCYLEGMLKSFIFLVFIFGGILLEIDMLPADPLMALFAWFSLWMLGAGLGLTFSVLSSLIAEVERVVKITTTPLLLISGVIFPLNFIPQNLLPYVLVNPIVHGIEVLRSAFFPAYRLLPGVDLLYLWFWALAFITTGLLLHIRFEARVKVK</sequence>
<comment type="caution">
    <text evidence="13">The sequence shown here is derived from an EMBL/GenBank/DDBJ whole genome shotgun (WGS) entry which is preliminary data.</text>
</comment>
<evidence type="ECO:0000256" key="2">
    <source>
        <dbReference type="ARBA" id="ARBA00007783"/>
    </source>
</evidence>
<dbReference type="PANTHER" id="PTHR30413:SF10">
    <property type="entry name" value="CAPSULE POLYSACCHARIDE EXPORT INNER-MEMBRANE PROTEIN CTRC"/>
    <property type="match status" value="1"/>
</dbReference>
<feature type="domain" description="ABC transmembrane type-2" evidence="12">
    <location>
        <begin position="29"/>
        <end position="253"/>
    </location>
</feature>
<keyword evidence="8 11" id="KW-1133">Transmembrane helix</keyword>
<dbReference type="InterPro" id="IPR000412">
    <property type="entry name" value="ABC_2_transport"/>
</dbReference>
<dbReference type="PRINTS" id="PR00164">
    <property type="entry name" value="ABC2TRNSPORT"/>
</dbReference>
<keyword evidence="10 11" id="KW-0472">Membrane</keyword>
<keyword evidence="5" id="KW-0762">Sugar transport</keyword>
<evidence type="ECO:0000256" key="11">
    <source>
        <dbReference type="RuleBase" id="RU361157"/>
    </source>
</evidence>
<dbReference type="PROSITE" id="PS51012">
    <property type="entry name" value="ABC_TM2"/>
    <property type="match status" value="1"/>
</dbReference>
<feature type="transmembrane region" description="Helical" evidence="11">
    <location>
        <begin position="145"/>
        <end position="168"/>
    </location>
</feature>
<evidence type="ECO:0000256" key="6">
    <source>
        <dbReference type="ARBA" id="ARBA00022692"/>
    </source>
</evidence>
<evidence type="ECO:0000313" key="13">
    <source>
        <dbReference type="EMBL" id="RRD01821.1"/>
    </source>
</evidence>
<organism evidence="13 14">
    <name type="scientific">Amphritea balenae</name>
    <dbReference type="NCBI Taxonomy" id="452629"/>
    <lineage>
        <taxon>Bacteria</taxon>
        <taxon>Pseudomonadati</taxon>
        <taxon>Pseudomonadota</taxon>
        <taxon>Gammaproteobacteria</taxon>
        <taxon>Oceanospirillales</taxon>
        <taxon>Oceanospirillaceae</taxon>
        <taxon>Amphritea</taxon>
    </lineage>
</organism>
<dbReference type="EMBL" id="RQXV01000001">
    <property type="protein sequence ID" value="RRD01821.1"/>
    <property type="molecule type" value="Genomic_DNA"/>
</dbReference>
<dbReference type="GO" id="GO:0015774">
    <property type="term" value="P:polysaccharide transport"/>
    <property type="evidence" value="ECO:0007669"/>
    <property type="project" value="UniProtKB-KW"/>
</dbReference>
<reference evidence="13 14" key="1">
    <citation type="submission" date="2018-11" db="EMBL/GenBank/DDBJ databases">
        <title>The draft genome sequence of Amphritea balenae JAMM 1525T.</title>
        <authorList>
            <person name="Fang Z."/>
            <person name="Zhang Y."/>
            <person name="Han X."/>
        </authorList>
    </citation>
    <scope>NUCLEOTIDE SEQUENCE [LARGE SCALE GENOMIC DNA]</scope>
    <source>
        <strain evidence="13 14">JAMM 1525</strain>
    </source>
</reference>
<dbReference type="AlphaFoldDB" id="A0A3P1SX94"/>
<keyword evidence="4 11" id="KW-1003">Cell membrane</keyword>
<name>A0A3P1SX94_9GAMM</name>
<keyword evidence="9" id="KW-0625">Polysaccharide transport</keyword>
<evidence type="ECO:0000256" key="9">
    <source>
        <dbReference type="ARBA" id="ARBA00023047"/>
    </source>
</evidence>
<dbReference type="OrthoDB" id="9814458at2"/>
<gene>
    <name evidence="13" type="ORF">EHS89_01800</name>
</gene>
<dbReference type="Proteomes" id="UP000267535">
    <property type="component" value="Unassembled WGS sequence"/>
</dbReference>
<comment type="similarity">
    <text evidence="2 11">Belongs to the ABC-2 integral membrane protein family.</text>
</comment>
<evidence type="ECO:0000256" key="5">
    <source>
        <dbReference type="ARBA" id="ARBA00022597"/>
    </source>
</evidence>
<dbReference type="GO" id="GO:0043190">
    <property type="term" value="C:ATP-binding cassette (ABC) transporter complex"/>
    <property type="evidence" value="ECO:0007669"/>
    <property type="project" value="InterPro"/>
</dbReference>
<protein>
    <recommendedName>
        <fullName evidence="11">Transport permease protein</fullName>
    </recommendedName>
</protein>
<dbReference type="InterPro" id="IPR047817">
    <property type="entry name" value="ABC2_TM_bact-type"/>
</dbReference>
<comment type="subcellular location">
    <subcellularLocation>
        <location evidence="11">Cell inner membrane</location>
        <topology evidence="11">Multi-pass membrane protein</topology>
    </subcellularLocation>
    <subcellularLocation>
        <location evidence="1">Cell membrane</location>
        <topology evidence="1">Multi-pass membrane protein</topology>
    </subcellularLocation>
</comment>
<feature type="transmembrane region" description="Helical" evidence="11">
    <location>
        <begin position="175"/>
        <end position="196"/>
    </location>
</feature>
<dbReference type="Pfam" id="PF01061">
    <property type="entry name" value="ABC2_membrane"/>
    <property type="match status" value="1"/>
</dbReference>
<dbReference type="GO" id="GO:0140359">
    <property type="term" value="F:ABC-type transporter activity"/>
    <property type="evidence" value="ECO:0007669"/>
    <property type="project" value="InterPro"/>
</dbReference>
<feature type="transmembrane region" description="Helical" evidence="11">
    <location>
        <begin position="30"/>
        <end position="52"/>
    </location>
</feature>
<feature type="transmembrane region" description="Helical" evidence="11">
    <location>
        <begin position="58"/>
        <end position="78"/>
    </location>
</feature>
<dbReference type="PANTHER" id="PTHR30413">
    <property type="entry name" value="INNER MEMBRANE TRANSPORT PERMEASE"/>
    <property type="match status" value="1"/>
</dbReference>
<keyword evidence="6 11" id="KW-0812">Transmembrane</keyword>
<evidence type="ECO:0000256" key="4">
    <source>
        <dbReference type="ARBA" id="ARBA00022475"/>
    </source>
</evidence>
<evidence type="ECO:0000259" key="12">
    <source>
        <dbReference type="PROSITE" id="PS51012"/>
    </source>
</evidence>
<feature type="transmembrane region" description="Helical" evidence="11">
    <location>
        <begin position="233"/>
        <end position="251"/>
    </location>
</feature>
<evidence type="ECO:0000256" key="10">
    <source>
        <dbReference type="ARBA" id="ARBA00023136"/>
    </source>
</evidence>
<feature type="transmembrane region" description="Helical" evidence="11">
    <location>
        <begin position="120"/>
        <end position="139"/>
    </location>
</feature>
<evidence type="ECO:0000313" key="14">
    <source>
        <dbReference type="Proteomes" id="UP000267535"/>
    </source>
</evidence>
<keyword evidence="14" id="KW-1185">Reference proteome</keyword>
<accession>A0A3P1SX94</accession>
<evidence type="ECO:0000256" key="7">
    <source>
        <dbReference type="ARBA" id="ARBA00022903"/>
    </source>
</evidence>